<comment type="function">
    <text evidence="14">Catalyzes the sodium-dependent uptake of extracellular L-proline.</text>
</comment>
<evidence type="ECO:0000256" key="11">
    <source>
        <dbReference type="ARBA" id="ARBA00023201"/>
    </source>
</evidence>
<dbReference type="Gene3D" id="1.20.1730.10">
    <property type="entry name" value="Sodium/glucose cotransporter"/>
    <property type="match status" value="1"/>
</dbReference>
<evidence type="ECO:0000256" key="12">
    <source>
        <dbReference type="ARBA" id="ARBA00033708"/>
    </source>
</evidence>
<dbReference type="PANTHER" id="PTHR48086">
    <property type="entry name" value="SODIUM/PROLINE SYMPORTER-RELATED"/>
    <property type="match status" value="1"/>
</dbReference>
<dbReference type="PROSITE" id="PS50283">
    <property type="entry name" value="NA_SOLUT_SYMP_3"/>
    <property type="match status" value="1"/>
</dbReference>
<evidence type="ECO:0000256" key="8">
    <source>
        <dbReference type="ARBA" id="ARBA00023053"/>
    </source>
</evidence>
<keyword evidence="8 14" id="KW-0915">Sodium</keyword>
<comment type="caution">
    <text evidence="14">Lacks conserved residue(s) required for the propagation of feature annotation.</text>
</comment>
<dbReference type="GO" id="GO:0015824">
    <property type="term" value="P:proline transport"/>
    <property type="evidence" value="ECO:0007669"/>
    <property type="project" value="UniProtKB-UniRule"/>
</dbReference>
<dbReference type="GO" id="GO:0005886">
    <property type="term" value="C:plasma membrane"/>
    <property type="evidence" value="ECO:0007669"/>
    <property type="project" value="UniProtKB-SubCell"/>
</dbReference>
<evidence type="ECO:0000256" key="10">
    <source>
        <dbReference type="ARBA" id="ARBA00023136"/>
    </source>
</evidence>
<keyword evidence="9 14" id="KW-0406">Ion transport</keyword>
<dbReference type="InterPro" id="IPR011851">
    <property type="entry name" value="Na/Pro_symporter"/>
</dbReference>
<dbReference type="InterPro" id="IPR001734">
    <property type="entry name" value="Na/solute_symporter"/>
</dbReference>
<evidence type="ECO:0000256" key="2">
    <source>
        <dbReference type="ARBA" id="ARBA00006434"/>
    </source>
</evidence>
<evidence type="ECO:0000256" key="3">
    <source>
        <dbReference type="ARBA" id="ARBA00022448"/>
    </source>
</evidence>
<organism evidence="15 16">
    <name type="scientific">Dissulfurirhabdus thermomarina</name>
    <dbReference type="NCBI Taxonomy" id="1765737"/>
    <lineage>
        <taxon>Bacteria</taxon>
        <taxon>Deltaproteobacteria</taxon>
        <taxon>Dissulfurirhabdaceae</taxon>
        <taxon>Dissulfurirhabdus</taxon>
    </lineage>
</organism>
<keyword evidence="5 14" id="KW-0812">Transmembrane</keyword>
<evidence type="ECO:0000256" key="7">
    <source>
        <dbReference type="ARBA" id="ARBA00022989"/>
    </source>
</evidence>
<keyword evidence="3 14" id="KW-0813">Transport</keyword>
<evidence type="ECO:0000256" key="13">
    <source>
        <dbReference type="RuleBase" id="RU362091"/>
    </source>
</evidence>
<keyword evidence="7 14" id="KW-1133">Transmembrane helix</keyword>
<dbReference type="GO" id="GO:0031402">
    <property type="term" value="F:sodium ion binding"/>
    <property type="evidence" value="ECO:0007669"/>
    <property type="project" value="UniProtKB-UniRule"/>
</dbReference>
<sequence length="474" mass="49552">MTRDETIWLTFFAYLAAVLAIGLFAMARTRNLEDYLLGGRRLGSLAAALSAGASDMSGWLLLGLPGLAYTAGPRAAWIALGLLAGTWLNWRLVAARLRAFTVAAGALTIPEYLERRFDDGSRLLRVTSALLILFFFLFYTASGLLAGGKLFEAVFHLPARWAVAAGAAAILVYTFLGGFLAVSWTDVFQALLMLLALAVVPAVALARAPAGHLPWPPAPADPARLIEVISLAAWGLGYFGQPHILARFMALESPRGAPRARRIATTWAALCLAGALAAGWAGRIVFPVALADAEQVFIALVGRLLHPLPAGICLAAILAAVMSTADSQLLVAASALTEDFYKALARPGAGARELVWIGRAAVAAVTAAATWIALGPGRSVLDLVAHAWAGFGAAFGPALLGSLFWSRMTRNGALAGIAAGGLTVVVWSRLHGGLFDLYEIVPGFVLSAAAIAAASLLDPGGRARAEARFRKAAP</sequence>
<feature type="transmembrane region" description="Helical" evidence="14">
    <location>
        <begin position="6"/>
        <end position="25"/>
    </location>
</feature>
<feature type="transmembrane region" description="Helical" evidence="14">
    <location>
        <begin position="412"/>
        <end position="428"/>
    </location>
</feature>
<evidence type="ECO:0000256" key="9">
    <source>
        <dbReference type="ARBA" id="ARBA00023065"/>
    </source>
</evidence>
<dbReference type="RefSeq" id="WP_163297404.1">
    <property type="nucleotide sequence ID" value="NZ_JAAGRR010000001.1"/>
</dbReference>
<dbReference type="GO" id="GO:0015193">
    <property type="term" value="F:L-proline transmembrane transporter activity"/>
    <property type="evidence" value="ECO:0007669"/>
    <property type="project" value="TreeGrafter"/>
</dbReference>
<dbReference type="Pfam" id="PF00474">
    <property type="entry name" value="SSF"/>
    <property type="match status" value="2"/>
</dbReference>
<evidence type="ECO:0000256" key="4">
    <source>
        <dbReference type="ARBA" id="ARBA00022475"/>
    </source>
</evidence>
<feature type="transmembrane region" description="Helical" evidence="14">
    <location>
        <begin position="267"/>
        <end position="288"/>
    </location>
</feature>
<feature type="transmembrane region" description="Helical" evidence="14">
    <location>
        <begin position="228"/>
        <end position="246"/>
    </location>
</feature>
<keyword evidence="16" id="KW-1185">Reference proteome</keyword>
<evidence type="ECO:0000313" key="15">
    <source>
        <dbReference type="EMBL" id="NDY41277.1"/>
    </source>
</evidence>
<dbReference type="EMBL" id="JAAGRR010000001">
    <property type="protein sequence ID" value="NDY41277.1"/>
    <property type="molecule type" value="Genomic_DNA"/>
</dbReference>
<feature type="transmembrane region" description="Helical" evidence="14">
    <location>
        <begin position="386"/>
        <end position="405"/>
    </location>
</feature>
<keyword evidence="11 14" id="KW-0739">Sodium transport</keyword>
<accession>A0A6N9TPB4</accession>
<comment type="catalytic activity">
    <reaction evidence="12">
        <text>L-proline(in) + Na(+)(in) = L-proline(out) + Na(+)(out)</text>
        <dbReference type="Rhea" id="RHEA:28967"/>
        <dbReference type="ChEBI" id="CHEBI:29101"/>
        <dbReference type="ChEBI" id="CHEBI:60039"/>
    </reaction>
</comment>
<evidence type="ECO:0000256" key="5">
    <source>
        <dbReference type="ARBA" id="ARBA00022692"/>
    </source>
</evidence>
<feature type="transmembrane region" description="Helical" evidence="14">
    <location>
        <begin position="440"/>
        <end position="461"/>
    </location>
</feature>
<protein>
    <recommendedName>
        <fullName evidence="14">Sodium/proline symporter</fullName>
    </recommendedName>
    <alternativeName>
        <fullName evidence="14">Proline permease</fullName>
    </alternativeName>
</protein>
<feature type="transmembrane region" description="Helical" evidence="14">
    <location>
        <begin position="190"/>
        <end position="208"/>
    </location>
</feature>
<keyword evidence="6 14" id="KW-0769">Symport</keyword>
<dbReference type="InterPro" id="IPR038377">
    <property type="entry name" value="Na/Glc_symporter_sf"/>
</dbReference>
<keyword evidence="4 14" id="KW-1003">Cell membrane</keyword>
<dbReference type="NCBIfam" id="TIGR02121">
    <property type="entry name" value="Na_Pro_sym"/>
    <property type="match status" value="1"/>
</dbReference>
<evidence type="ECO:0000256" key="6">
    <source>
        <dbReference type="ARBA" id="ARBA00022847"/>
    </source>
</evidence>
<name>A0A6N9TPB4_DISTH</name>
<keyword evidence="14" id="KW-0029">Amino-acid transport</keyword>
<evidence type="ECO:0000313" key="16">
    <source>
        <dbReference type="Proteomes" id="UP000469346"/>
    </source>
</evidence>
<gene>
    <name evidence="15" type="primary">putP</name>
    <name evidence="15" type="ORF">G3N55_00230</name>
</gene>
<comment type="caution">
    <text evidence="15">The sequence shown here is derived from an EMBL/GenBank/DDBJ whole genome shotgun (WGS) entry which is preliminary data.</text>
</comment>
<comment type="subcellular location">
    <subcellularLocation>
        <location evidence="1 14">Cell membrane</location>
        <topology evidence="1 14">Multi-pass membrane protein</topology>
    </subcellularLocation>
</comment>
<reference evidence="15 16" key="1">
    <citation type="submission" date="2020-02" db="EMBL/GenBank/DDBJ databases">
        <title>Comparative genomics of sulfur disproportionating microorganisms.</title>
        <authorList>
            <person name="Ward L.M."/>
            <person name="Bertran E."/>
            <person name="Johnston D.T."/>
        </authorList>
    </citation>
    <scope>NUCLEOTIDE SEQUENCE [LARGE SCALE GENOMIC DNA]</scope>
    <source>
        <strain evidence="15 16">DSM 100025</strain>
    </source>
</reference>
<dbReference type="InterPro" id="IPR050277">
    <property type="entry name" value="Sodium:Solute_Symporter"/>
</dbReference>
<evidence type="ECO:0000256" key="14">
    <source>
        <dbReference type="RuleBase" id="RU366012"/>
    </source>
</evidence>
<feature type="transmembrane region" description="Helical" evidence="14">
    <location>
        <begin position="75"/>
        <end position="93"/>
    </location>
</feature>
<dbReference type="AlphaFoldDB" id="A0A6N9TPB4"/>
<dbReference type="PANTHER" id="PTHR48086:SF3">
    <property type="entry name" value="SODIUM_PROLINE SYMPORTER"/>
    <property type="match status" value="1"/>
</dbReference>
<feature type="transmembrane region" description="Helical" evidence="14">
    <location>
        <begin position="354"/>
        <end position="374"/>
    </location>
</feature>
<comment type="similarity">
    <text evidence="2 13">Belongs to the sodium:solute symporter (SSF) (TC 2.A.21) family.</text>
</comment>
<dbReference type="CDD" id="cd11475">
    <property type="entry name" value="SLC5sbd_PutP"/>
    <property type="match status" value="1"/>
</dbReference>
<feature type="transmembrane region" description="Helical" evidence="14">
    <location>
        <begin position="123"/>
        <end position="141"/>
    </location>
</feature>
<feature type="transmembrane region" description="Helical" evidence="14">
    <location>
        <begin position="161"/>
        <end position="183"/>
    </location>
</feature>
<proteinExistence type="inferred from homology"/>
<dbReference type="GO" id="GO:0005298">
    <property type="term" value="F:proline:sodium symporter activity"/>
    <property type="evidence" value="ECO:0007669"/>
    <property type="project" value="UniProtKB-UniRule"/>
</dbReference>
<keyword evidence="10 14" id="KW-0472">Membrane</keyword>
<evidence type="ECO:0000256" key="1">
    <source>
        <dbReference type="ARBA" id="ARBA00004651"/>
    </source>
</evidence>
<dbReference type="Proteomes" id="UP000469346">
    <property type="component" value="Unassembled WGS sequence"/>
</dbReference>